<evidence type="ECO:0000313" key="5">
    <source>
        <dbReference type="Proteomes" id="UP001278050"/>
    </source>
</evidence>
<dbReference type="RefSeq" id="WP_074682335.1">
    <property type="nucleotide sequence ID" value="NZ_CBCSET010000002.1"/>
</dbReference>
<dbReference type="Proteomes" id="UP001278050">
    <property type="component" value="Unassembled WGS sequence"/>
</dbReference>
<reference evidence="3 4" key="1">
    <citation type="submission" date="2016-10" db="EMBL/GenBank/DDBJ databases">
        <authorList>
            <person name="de Groot N.N."/>
        </authorList>
    </citation>
    <scope>NUCLEOTIDE SEQUENCE [LARGE SCALE GENOMIC DNA]</scope>
    <source>
        <strain evidence="3 4">JCM 10630</strain>
    </source>
</reference>
<name>A0A1G7PD05_9GAMM</name>
<organism evidence="3 4">
    <name type="scientific">Ectopseudomonas alcaliphila</name>
    <dbReference type="NCBI Taxonomy" id="101564"/>
    <lineage>
        <taxon>Bacteria</taxon>
        <taxon>Pseudomonadati</taxon>
        <taxon>Pseudomonadota</taxon>
        <taxon>Gammaproteobacteria</taxon>
        <taxon>Pseudomonadales</taxon>
        <taxon>Pseudomonadaceae</taxon>
        <taxon>Ectopseudomonas</taxon>
    </lineage>
</organism>
<feature type="transmembrane region" description="Helical" evidence="1">
    <location>
        <begin position="150"/>
        <end position="167"/>
    </location>
</feature>
<sequence length="169" mass="18978">MEIIFFTLLLVVGGLLWLGLIAIALGAYYLLGRLILKSMRQAFLRPGTAQITAYEIWTPDLKEDDAEDARPLIRLALDCERHGQHFRLNLGPLTCQELFAALDQPVHRAACWMTIEDWQQLLQGRWITVACDPGRTEAILTSQVRAKREMLVAALLALATIVLLALLQT</sequence>
<accession>A0A1G7PD05</accession>
<dbReference type="Proteomes" id="UP000182413">
    <property type="component" value="Unassembled WGS sequence"/>
</dbReference>
<evidence type="ECO:0000256" key="1">
    <source>
        <dbReference type="SAM" id="Phobius"/>
    </source>
</evidence>
<keyword evidence="1" id="KW-0472">Membrane</keyword>
<dbReference type="OrthoDB" id="6877132at2"/>
<dbReference type="AlphaFoldDB" id="A0A1G7PD05"/>
<reference evidence="2 5" key="2">
    <citation type="submission" date="2023-11" db="EMBL/GenBank/DDBJ databases">
        <title>MicrobeMod: A computational toolkit for identifying prokaryotic methylation and restriction-modification with nanopore sequencing.</title>
        <authorList>
            <person name="Crits-Christoph A."/>
            <person name="Kang S.C."/>
            <person name="Lee H."/>
            <person name="Ostrov N."/>
        </authorList>
    </citation>
    <scope>NUCLEOTIDE SEQUENCE [LARGE SCALE GENOMIC DNA]</scope>
    <source>
        <strain evidence="2 5">ATCC BAA-571</strain>
    </source>
</reference>
<keyword evidence="5" id="KW-1185">Reference proteome</keyword>
<evidence type="ECO:0000313" key="2">
    <source>
        <dbReference type="EMBL" id="MDX5994480.1"/>
    </source>
</evidence>
<dbReference type="EMBL" id="JAWXXP010000001">
    <property type="protein sequence ID" value="MDX5994480.1"/>
    <property type="molecule type" value="Genomic_DNA"/>
</dbReference>
<keyword evidence="1" id="KW-0812">Transmembrane</keyword>
<keyword evidence="1" id="KW-1133">Transmembrane helix</keyword>
<dbReference type="EMBL" id="FNAE01000012">
    <property type="protein sequence ID" value="SDF84196.1"/>
    <property type="molecule type" value="Genomic_DNA"/>
</dbReference>
<evidence type="ECO:0000313" key="3">
    <source>
        <dbReference type="EMBL" id="SDF84196.1"/>
    </source>
</evidence>
<protein>
    <submittedName>
        <fullName evidence="3">Uncharacterized protein</fullName>
    </submittedName>
</protein>
<proteinExistence type="predicted"/>
<evidence type="ECO:0000313" key="4">
    <source>
        <dbReference type="Proteomes" id="UP000182413"/>
    </source>
</evidence>
<feature type="transmembrane region" description="Helical" evidence="1">
    <location>
        <begin position="6"/>
        <end position="31"/>
    </location>
</feature>
<gene>
    <name evidence="3" type="ORF">SAMN05216575_11226</name>
    <name evidence="2" type="ORF">SIM71_20665</name>
</gene>